<keyword evidence="2" id="KW-0521">NADP</keyword>
<dbReference type="InterPro" id="IPR020471">
    <property type="entry name" value="AKR"/>
</dbReference>
<dbReference type="GO" id="GO:0051596">
    <property type="term" value="P:methylglyoxal catabolic process"/>
    <property type="evidence" value="ECO:0007669"/>
    <property type="project" value="TreeGrafter"/>
</dbReference>
<evidence type="ECO:0000256" key="2">
    <source>
        <dbReference type="ARBA" id="ARBA00022857"/>
    </source>
</evidence>
<dbReference type="GO" id="GO:1990002">
    <property type="term" value="F:methylglyoxal reductase (NADPH) (acetol producing) activity"/>
    <property type="evidence" value="ECO:0007669"/>
    <property type="project" value="TreeGrafter"/>
</dbReference>
<dbReference type="InterPro" id="IPR023210">
    <property type="entry name" value="NADP_OxRdtase_dom"/>
</dbReference>
<feature type="site" description="Lowers pKa of active site Tyr" evidence="7">
    <location>
        <position position="66"/>
    </location>
</feature>
<comment type="similarity">
    <text evidence="1">Belongs to the aldo/keto reductase family.</text>
</comment>
<accession>A0AAJ2RS03</accession>
<reference evidence="9" key="1">
    <citation type="submission" date="2023-11" db="EMBL/GenBank/DDBJ databases">
        <title>MicrobeMod: A computational toolkit for identifying prokaryotic methylation and restriction-modification with nanopore sequencing.</title>
        <authorList>
            <person name="Crits-Christoph A."/>
            <person name="Kang S.C."/>
            <person name="Lee H."/>
            <person name="Ostrov N."/>
        </authorList>
    </citation>
    <scope>NUCLEOTIDE SEQUENCE</scope>
    <source>
        <strain evidence="9">ATCC BAA-953</strain>
    </source>
</reference>
<feature type="active site" description="Proton donor" evidence="5">
    <location>
        <position position="41"/>
    </location>
</feature>
<dbReference type="EMBL" id="JAWXXT010000001">
    <property type="protein sequence ID" value="MDX5976341.1"/>
    <property type="molecule type" value="Genomic_DNA"/>
</dbReference>
<dbReference type="FunFam" id="3.20.20.100:FF:000002">
    <property type="entry name" value="2,5-diketo-D-gluconic acid reductase A"/>
    <property type="match status" value="1"/>
</dbReference>
<evidence type="ECO:0000256" key="7">
    <source>
        <dbReference type="PIRSR" id="PIRSR000097-3"/>
    </source>
</evidence>
<dbReference type="Proteomes" id="UP001276761">
    <property type="component" value="Unassembled WGS sequence"/>
</dbReference>
<evidence type="ECO:0000256" key="6">
    <source>
        <dbReference type="PIRSR" id="PIRSR000097-2"/>
    </source>
</evidence>
<evidence type="ECO:0000256" key="1">
    <source>
        <dbReference type="ARBA" id="ARBA00007905"/>
    </source>
</evidence>
<dbReference type="SUPFAM" id="SSF51430">
    <property type="entry name" value="NAD(P)-linked oxidoreductase"/>
    <property type="match status" value="1"/>
</dbReference>
<dbReference type="PIRSF" id="PIRSF000097">
    <property type="entry name" value="AKR"/>
    <property type="match status" value="1"/>
</dbReference>
<evidence type="ECO:0000256" key="5">
    <source>
        <dbReference type="PIRSR" id="PIRSR000097-1"/>
    </source>
</evidence>
<gene>
    <name evidence="9" type="primary">dkgB</name>
    <name evidence="9" type="ORF">SIL78_02070</name>
</gene>
<comment type="catalytic activity">
    <reaction evidence="4">
        <text>hydroxyacetone + NADP(+) = methylglyoxal + NADPH + H(+)</text>
        <dbReference type="Rhea" id="RHEA:27986"/>
        <dbReference type="ChEBI" id="CHEBI:15378"/>
        <dbReference type="ChEBI" id="CHEBI:17158"/>
        <dbReference type="ChEBI" id="CHEBI:27957"/>
        <dbReference type="ChEBI" id="CHEBI:57783"/>
        <dbReference type="ChEBI" id="CHEBI:58349"/>
    </reaction>
</comment>
<dbReference type="InterPro" id="IPR018170">
    <property type="entry name" value="Aldo/ket_reductase_CS"/>
</dbReference>
<dbReference type="PANTHER" id="PTHR43827:SF3">
    <property type="entry name" value="NADP-DEPENDENT OXIDOREDUCTASE DOMAIN-CONTAINING PROTEIN"/>
    <property type="match status" value="1"/>
</dbReference>
<keyword evidence="3 9" id="KW-0560">Oxidoreductase</keyword>
<evidence type="ECO:0000256" key="4">
    <source>
        <dbReference type="ARBA" id="ARBA00049445"/>
    </source>
</evidence>
<dbReference type="PRINTS" id="PR00069">
    <property type="entry name" value="ALDKETRDTASE"/>
</dbReference>
<dbReference type="PROSITE" id="PS00798">
    <property type="entry name" value="ALDOKETO_REDUCTASE_1"/>
    <property type="match status" value="1"/>
</dbReference>
<name>A0AAJ2RS03_9GAMM</name>
<proteinExistence type="inferred from homology"/>
<dbReference type="PROSITE" id="PS00062">
    <property type="entry name" value="ALDOKETO_REDUCTASE_2"/>
    <property type="match status" value="1"/>
</dbReference>
<evidence type="ECO:0000259" key="8">
    <source>
        <dbReference type="Pfam" id="PF00248"/>
    </source>
</evidence>
<dbReference type="RefSeq" id="WP_198349583.1">
    <property type="nucleotide sequence ID" value="NZ_JABASV010000007.1"/>
</dbReference>
<feature type="domain" description="NADP-dependent oxidoreductase" evidence="8">
    <location>
        <begin position="10"/>
        <end position="252"/>
    </location>
</feature>
<dbReference type="NCBIfam" id="NF008377">
    <property type="entry name" value="PRK11172.1"/>
    <property type="match status" value="1"/>
</dbReference>
<protein>
    <submittedName>
        <fullName evidence="9">2,5-didehydrogluconate reductase DkgB</fullName>
        <ecNumber evidence="9">1.1.1.346</ecNumber>
    </submittedName>
</protein>
<feature type="binding site" evidence="6">
    <location>
        <position position="99"/>
    </location>
    <ligand>
        <name>substrate</name>
    </ligand>
</feature>
<dbReference type="AlphaFoldDB" id="A0AAJ2RS03"/>
<evidence type="ECO:0000256" key="3">
    <source>
        <dbReference type="ARBA" id="ARBA00023002"/>
    </source>
</evidence>
<dbReference type="Gene3D" id="3.20.20.100">
    <property type="entry name" value="NADP-dependent oxidoreductase domain"/>
    <property type="match status" value="1"/>
</dbReference>
<organism evidence="9 10">
    <name type="scientific">Vreelandella alkaliphila</name>
    <dbReference type="NCBI Taxonomy" id="272774"/>
    <lineage>
        <taxon>Bacteria</taxon>
        <taxon>Pseudomonadati</taxon>
        <taxon>Pseudomonadota</taxon>
        <taxon>Gammaproteobacteria</taxon>
        <taxon>Oceanospirillales</taxon>
        <taxon>Halomonadaceae</taxon>
        <taxon>Vreelandella</taxon>
    </lineage>
</organism>
<dbReference type="GeneID" id="303164249"/>
<sequence>MTTAIPNPGLGTFRLKGDDLKSAVTEALDLGYRHIDTAQIYENEGEIGDLLSASGIDRSELFITTKVWYENLARDKFIPCVRESLTKLRTNYVDLLLIHWPSPDEEVPMQEYIAKLVEAKKQGLAREIGISNFTIEQIRRAIGIAGKGEILTNQVEVHPFLQNDAVVEFCQRNGIEVTGFMPLAVGKVLEDETLHRIAESHNARIPEVVLAWLRQRDIVAIPSSTKRAHLASNLKGMELVLSDKELSEIATLDSNHRIADPDFAPTWDQ</sequence>
<dbReference type="InterPro" id="IPR036812">
    <property type="entry name" value="NAD(P)_OxRdtase_dom_sf"/>
</dbReference>
<dbReference type="EC" id="1.1.1.346" evidence="9"/>
<evidence type="ECO:0000313" key="10">
    <source>
        <dbReference type="Proteomes" id="UP001276761"/>
    </source>
</evidence>
<evidence type="ECO:0000313" key="9">
    <source>
        <dbReference type="EMBL" id="MDX5976341.1"/>
    </source>
</evidence>
<dbReference type="PANTHER" id="PTHR43827">
    <property type="entry name" value="2,5-DIKETO-D-GLUCONIC ACID REDUCTASE"/>
    <property type="match status" value="1"/>
</dbReference>
<dbReference type="Pfam" id="PF00248">
    <property type="entry name" value="Aldo_ket_red"/>
    <property type="match status" value="1"/>
</dbReference>
<comment type="caution">
    <text evidence="9">The sequence shown here is derived from an EMBL/GenBank/DDBJ whole genome shotgun (WGS) entry which is preliminary data.</text>
</comment>